<dbReference type="GO" id="GO:0016020">
    <property type="term" value="C:membrane"/>
    <property type="evidence" value="ECO:0007669"/>
    <property type="project" value="InterPro"/>
</dbReference>
<evidence type="ECO:0000313" key="3">
    <source>
        <dbReference type="EMBL" id="EGG08326.1"/>
    </source>
</evidence>
<accession>F4RGW4</accession>
<evidence type="ECO:0000313" key="4">
    <source>
        <dbReference type="Proteomes" id="UP000001072"/>
    </source>
</evidence>
<feature type="transmembrane region" description="Helical" evidence="2">
    <location>
        <begin position="687"/>
        <end position="712"/>
    </location>
</feature>
<proteinExistence type="predicted"/>
<dbReference type="Gene3D" id="3.30.460.20">
    <property type="entry name" value="CorA soluble domain-like"/>
    <property type="match status" value="1"/>
</dbReference>
<protein>
    <submittedName>
        <fullName evidence="3">Uncharacterized protein</fullName>
    </submittedName>
</protein>
<feature type="transmembrane region" description="Helical" evidence="2">
    <location>
        <begin position="732"/>
        <end position="756"/>
    </location>
</feature>
<dbReference type="CDD" id="cd12829">
    <property type="entry name" value="Alr1p-like"/>
    <property type="match status" value="1"/>
</dbReference>
<keyword evidence="4" id="KW-1185">Reference proteome</keyword>
<dbReference type="AlphaFoldDB" id="F4RGW4"/>
<feature type="region of interest" description="Disordered" evidence="1">
    <location>
        <begin position="182"/>
        <end position="201"/>
    </location>
</feature>
<gene>
    <name evidence="3" type="ORF">MELLADRAFT_116070</name>
</gene>
<dbReference type="VEuPathDB" id="FungiDB:MELLADRAFT_116070"/>
<feature type="compositionally biased region" description="Low complexity" evidence="1">
    <location>
        <begin position="123"/>
        <end position="139"/>
    </location>
</feature>
<dbReference type="InterPro" id="IPR044089">
    <property type="entry name" value="Alr1-like"/>
</dbReference>
<evidence type="ECO:0000256" key="2">
    <source>
        <dbReference type="SAM" id="Phobius"/>
    </source>
</evidence>
<dbReference type="Gene3D" id="1.20.58.340">
    <property type="entry name" value="Magnesium transport protein CorA, transmembrane region"/>
    <property type="match status" value="1"/>
</dbReference>
<evidence type="ECO:0000256" key="1">
    <source>
        <dbReference type="SAM" id="MobiDB-lite"/>
    </source>
</evidence>
<organism evidence="4">
    <name type="scientific">Melampsora larici-populina (strain 98AG31 / pathotype 3-4-7)</name>
    <name type="common">Poplar leaf rust fungus</name>
    <dbReference type="NCBI Taxonomy" id="747676"/>
    <lineage>
        <taxon>Eukaryota</taxon>
        <taxon>Fungi</taxon>
        <taxon>Dikarya</taxon>
        <taxon>Basidiomycota</taxon>
        <taxon>Pucciniomycotina</taxon>
        <taxon>Pucciniomycetes</taxon>
        <taxon>Pucciniales</taxon>
        <taxon>Melampsoraceae</taxon>
        <taxon>Melampsora</taxon>
    </lineage>
</organism>
<dbReference type="PANTHER" id="PTHR21535:SF90">
    <property type="entry name" value="CORA METAL ION TRANSPORTER"/>
    <property type="match status" value="1"/>
</dbReference>
<dbReference type="PANTHER" id="PTHR21535">
    <property type="entry name" value="MAGNESIUM AND COBALT TRANSPORT PROTEIN/MITOCHONDRIAL IMPORT INNER MEMBRANE TRANSLOCASE SUBUNIT TIM8"/>
    <property type="match status" value="1"/>
</dbReference>
<keyword evidence="2" id="KW-0472">Membrane</keyword>
<dbReference type="STRING" id="747676.F4RGW4"/>
<feature type="compositionally biased region" description="Low complexity" evidence="1">
    <location>
        <begin position="156"/>
        <end position="172"/>
    </location>
</feature>
<dbReference type="GO" id="GO:0015095">
    <property type="term" value="F:magnesium ion transmembrane transporter activity"/>
    <property type="evidence" value="ECO:0007669"/>
    <property type="project" value="InterPro"/>
</dbReference>
<sequence>MSNLSIRTNEAEETHPSSTTLSNHHIPSTSTSTTTYQTPNPTNPKNVKSLKLISSTDPTQSTTQTIISGVKKAFDTVISYPISSFINPSSSIITNPKQDEIEMKPNQVDRRPIPPLESDRNPRPLSTSSSTRTSRIPNPTHLPDHPTLTGTGTLFRRPSISSSTASSSSSSSSTWWRFWRNSSSSSSSSSSDSTTSDTRQYSEFTLMTPSSDLSRPKRIPIDFLNHHTTNLLSHDLTSNSTQIPGYDSFTSSTINPALQRLLAFWRDRNECDSTELEGNPKPINLQIDLTSNEVDEEERLSPLIINHPEEANLSHDKIPAHPKTSRCLPKIKRQPLSAMHKLCFKEGGRLSILKDRDDSLKPKTSRSAWWLDITNPNEQDMKQVGKVFGIHPLTIEDILQTDDREKSEMFDKLGYYLISFRGLDESNFQEEVIDDDDDHHQEGMEEISESGGIGAGEEWSVNHASLMTMRSLRSRKIRRSRKRLRVKDGAIGVGAVNMYLIVFGDGIISVHFEDLQKHIDRVKERIQSFSAPSHYISPHWIAHGLMDSIIDSFFPILSYVEKESDELDDYLSDPLQSKQTRLSTMDPTFNRFKMLDRITQNRKLVVMMTRLLNQKVQVVEGLRKRMGGSDQESEIHLHFGDLQDHIMAIFQTLNFYDTLLSNAHLTYLGILRITLDRTKLSQDILIIRLYTLSLIAYPMLSVIGFHSMNINIPKNGDRDDHLRSDGSSSPYYVFGIVLVICCVVGLGMGLLVRGIFRKSEEVYRRKVVDRWILKA</sequence>
<dbReference type="SUPFAM" id="SSF143865">
    <property type="entry name" value="CorA soluble domain-like"/>
    <property type="match status" value="1"/>
</dbReference>
<dbReference type="InParanoid" id="F4RGW4"/>
<keyword evidence="2" id="KW-0812">Transmembrane</keyword>
<feature type="compositionally biased region" description="Low complexity" evidence="1">
    <location>
        <begin position="22"/>
        <end position="46"/>
    </location>
</feature>
<feature type="compositionally biased region" description="Basic and acidic residues" evidence="1">
    <location>
        <begin position="97"/>
        <end position="122"/>
    </location>
</feature>
<feature type="region of interest" description="Disordered" evidence="1">
    <location>
        <begin position="88"/>
        <end position="172"/>
    </location>
</feature>
<dbReference type="GO" id="GO:0010961">
    <property type="term" value="P:intracellular magnesium ion homeostasis"/>
    <property type="evidence" value="ECO:0007669"/>
    <property type="project" value="TreeGrafter"/>
</dbReference>
<feature type="region of interest" description="Disordered" evidence="1">
    <location>
        <begin position="1"/>
        <end position="49"/>
    </location>
</feature>
<dbReference type="OrthoDB" id="29879at2759"/>
<dbReference type="eggNOG" id="ENOG502RX8H">
    <property type="taxonomic scope" value="Eukaryota"/>
</dbReference>
<feature type="compositionally biased region" description="Low complexity" evidence="1">
    <location>
        <begin position="182"/>
        <end position="196"/>
    </location>
</feature>
<dbReference type="EMBL" id="GL883101">
    <property type="protein sequence ID" value="EGG08326.1"/>
    <property type="molecule type" value="Genomic_DNA"/>
</dbReference>
<dbReference type="InterPro" id="IPR045861">
    <property type="entry name" value="CorA_cytoplasmic_dom"/>
</dbReference>
<keyword evidence="2" id="KW-1133">Transmembrane helix</keyword>
<dbReference type="HOGENOM" id="CLU_360950_0_0_1"/>
<dbReference type="GeneID" id="18925746"/>
<dbReference type="InterPro" id="IPR002523">
    <property type="entry name" value="MgTranspt_CorA/ZnTranspt_ZntB"/>
</dbReference>
<dbReference type="KEGG" id="mlr:MELLADRAFT_116070"/>
<dbReference type="RefSeq" id="XP_007408524.1">
    <property type="nucleotide sequence ID" value="XM_007408462.1"/>
</dbReference>
<reference evidence="4" key="1">
    <citation type="journal article" date="2011" name="Proc. Natl. Acad. Sci. U.S.A.">
        <title>Obligate biotrophy features unraveled by the genomic analysis of rust fungi.</title>
        <authorList>
            <person name="Duplessis S."/>
            <person name="Cuomo C.A."/>
            <person name="Lin Y.-C."/>
            <person name="Aerts A."/>
            <person name="Tisserant E."/>
            <person name="Veneault-Fourrey C."/>
            <person name="Joly D.L."/>
            <person name="Hacquard S."/>
            <person name="Amselem J."/>
            <person name="Cantarel B.L."/>
            <person name="Chiu R."/>
            <person name="Coutinho P.M."/>
            <person name="Feau N."/>
            <person name="Field M."/>
            <person name="Frey P."/>
            <person name="Gelhaye E."/>
            <person name="Goldberg J."/>
            <person name="Grabherr M.G."/>
            <person name="Kodira C.D."/>
            <person name="Kohler A."/>
            <person name="Kuees U."/>
            <person name="Lindquist E.A."/>
            <person name="Lucas S.M."/>
            <person name="Mago R."/>
            <person name="Mauceli E."/>
            <person name="Morin E."/>
            <person name="Murat C."/>
            <person name="Pangilinan J.L."/>
            <person name="Park R."/>
            <person name="Pearson M."/>
            <person name="Quesneville H."/>
            <person name="Rouhier N."/>
            <person name="Sakthikumar S."/>
            <person name="Salamov A.A."/>
            <person name="Schmutz J."/>
            <person name="Selles B."/>
            <person name="Shapiro H."/>
            <person name="Tanguay P."/>
            <person name="Tuskan G.A."/>
            <person name="Henrissat B."/>
            <person name="Van de Peer Y."/>
            <person name="Rouze P."/>
            <person name="Ellis J.G."/>
            <person name="Dodds P.N."/>
            <person name="Schein J.E."/>
            <person name="Zhong S."/>
            <person name="Hamelin R.C."/>
            <person name="Grigoriev I.V."/>
            <person name="Szabo L.J."/>
            <person name="Martin F."/>
        </authorList>
    </citation>
    <scope>NUCLEOTIDE SEQUENCE [LARGE SCALE GENOMIC DNA]</scope>
    <source>
        <strain evidence="4">98AG31 / pathotype 3-4-7</strain>
    </source>
</reference>
<dbReference type="Proteomes" id="UP000001072">
    <property type="component" value="Unassembled WGS sequence"/>
</dbReference>
<dbReference type="Pfam" id="PF01544">
    <property type="entry name" value="CorA"/>
    <property type="match status" value="1"/>
</dbReference>
<name>F4RGW4_MELLP</name>